<feature type="region of interest" description="Disordered" evidence="1">
    <location>
        <begin position="1"/>
        <end position="29"/>
    </location>
</feature>
<evidence type="ECO:0000256" key="1">
    <source>
        <dbReference type="SAM" id="MobiDB-lite"/>
    </source>
</evidence>
<feature type="non-terminal residue" evidence="2">
    <location>
        <position position="1"/>
    </location>
</feature>
<comment type="caution">
    <text evidence="2">The sequence shown here is derived from an EMBL/GenBank/DDBJ whole genome shotgun (WGS) entry which is preliminary data.</text>
</comment>
<dbReference type="Proteomes" id="UP000198211">
    <property type="component" value="Unassembled WGS sequence"/>
</dbReference>
<sequence>RETEKEKRKQEKEEKQEDEQELEQQKTTPEACIRAEKLRAKKNEQKELVALVEALEAKNKELQRVVEEKRRVATADVQRMQKAVLQLQQMNRFAKDYATAP</sequence>
<keyword evidence="3" id="KW-1185">Reference proteome</keyword>
<protein>
    <submittedName>
        <fullName evidence="2">Uncharacterized protein</fullName>
    </submittedName>
</protein>
<dbReference type="EMBL" id="NBNE01006885">
    <property type="protein sequence ID" value="OWZ01398.1"/>
    <property type="molecule type" value="Genomic_DNA"/>
</dbReference>
<evidence type="ECO:0000313" key="2">
    <source>
        <dbReference type="EMBL" id="OWZ01398.1"/>
    </source>
</evidence>
<organism evidence="2 3">
    <name type="scientific">Phytophthora megakarya</name>
    <dbReference type="NCBI Taxonomy" id="4795"/>
    <lineage>
        <taxon>Eukaryota</taxon>
        <taxon>Sar</taxon>
        <taxon>Stramenopiles</taxon>
        <taxon>Oomycota</taxon>
        <taxon>Peronosporomycetes</taxon>
        <taxon>Peronosporales</taxon>
        <taxon>Peronosporaceae</taxon>
        <taxon>Phytophthora</taxon>
    </lineage>
</organism>
<evidence type="ECO:0000313" key="3">
    <source>
        <dbReference type="Proteomes" id="UP000198211"/>
    </source>
</evidence>
<reference evidence="3" key="1">
    <citation type="submission" date="2017-03" db="EMBL/GenBank/DDBJ databases">
        <title>Phytopthora megakarya and P. palmivora, two closely related causual agents of cacao black pod achieved similar genome size and gene model numbers by different mechanisms.</title>
        <authorList>
            <person name="Ali S."/>
            <person name="Shao J."/>
            <person name="Larry D.J."/>
            <person name="Kronmiller B."/>
            <person name="Shen D."/>
            <person name="Strem M.D."/>
            <person name="Melnick R.L."/>
            <person name="Guiltinan M.J."/>
            <person name="Tyler B.M."/>
            <person name="Meinhardt L.W."/>
            <person name="Bailey B.A."/>
        </authorList>
    </citation>
    <scope>NUCLEOTIDE SEQUENCE [LARGE SCALE GENOMIC DNA]</scope>
    <source>
        <strain evidence="3">zdho120</strain>
    </source>
</reference>
<accession>A0A225V931</accession>
<name>A0A225V931_9STRA</name>
<gene>
    <name evidence="2" type="ORF">PHMEG_00027223</name>
</gene>
<dbReference type="AlphaFoldDB" id="A0A225V931"/>
<proteinExistence type="predicted"/>
<feature type="compositionally biased region" description="Basic and acidic residues" evidence="1">
    <location>
        <begin position="1"/>
        <end position="15"/>
    </location>
</feature>